<reference evidence="2" key="1">
    <citation type="journal article" date="2019" name="Int. J. Syst. Evol. Microbiol.">
        <title>The Global Catalogue of Microorganisms (GCM) 10K type strain sequencing project: providing services to taxonomists for standard genome sequencing and annotation.</title>
        <authorList>
            <consortium name="The Broad Institute Genomics Platform"/>
            <consortium name="The Broad Institute Genome Sequencing Center for Infectious Disease"/>
            <person name="Wu L."/>
            <person name="Ma J."/>
        </authorList>
    </citation>
    <scope>NUCLEOTIDE SEQUENCE [LARGE SCALE GENOMIC DNA]</scope>
    <source>
        <strain evidence="2">JCM 6835</strain>
    </source>
</reference>
<protein>
    <submittedName>
        <fullName evidence="1">Uncharacterized protein</fullName>
    </submittedName>
</protein>
<accession>A0ABN3RMW9</accession>
<evidence type="ECO:0000313" key="2">
    <source>
        <dbReference type="Proteomes" id="UP001501666"/>
    </source>
</evidence>
<evidence type="ECO:0000313" key="1">
    <source>
        <dbReference type="EMBL" id="GAA2656603.1"/>
    </source>
</evidence>
<dbReference type="EMBL" id="BAAATE010000005">
    <property type="protein sequence ID" value="GAA2656603.1"/>
    <property type="molecule type" value="Genomic_DNA"/>
</dbReference>
<sequence>MSQVTLLISLPPAFPGARPAPLSGGGRRRPPVLYMPAGIFFFRMRVLPITRADVVVRVTGYSASARRSALTESVTLLQEVSKEVEPPASTWTSKAEAIVKLPR</sequence>
<name>A0ABN3RMW9_9ACTN</name>
<keyword evidence="2" id="KW-1185">Reference proteome</keyword>
<dbReference type="Proteomes" id="UP001501666">
    <property type="component" value="Unassembled WGS sequence"/>
</dbReference>
<gene>
    <name evidence="1" type="ORF">GCM10010412_026740</name>
</gene>
<organism evidence="1 2">
    <name type="scientific">Nonomuraea recticatena</name>
    <dbReference type="NCBI Taxonomy" id="46178"/>
    <lineage>
        <taxon>Bacteria</taxon>
        <taxon>Bacillati</taxon>
        <taxon>Actinomycetota</taxon>
        <taxon>Actinomycetes</taxon>
        <taxon>Streptosporangiales</taxon>
        <taxon>Streptosporangiaceae</taxon>
        <taxon>Nonomuraea</taxon>
    </lineage>
</organism>
<proteinExistence type="predicted"/>
<comment type="caution">
    <text evidence="1">The sequence shown here is derived from an EMBL/GenBank/DDBJ whole genome shotgun (WGS) entry which is preliminary data.</text>
</comment>